<reference evidence="2 3" key="1">
    <citation type="submission" date="2024-10" db="EMBL/GenBank/DDBJ databases">
        <title>Updated reference genomes for cyclostephanoid diatoms.</title>
        <authorList>
            <person name="Roberts W.R."/>
            <person name="Alverson A.J."/>
        </authorList>
    </citation>
    <scope>NUCLEOTIDE SEQUENCE [LARGE SCALE GENOMIC DNA]</scope>
    <source>
        <strain evidence="2 3">AJA232-27</strain>
    </source>
</reference>
<sequence length="675" mass="74764">MTLSSNTYSNSAILFSSSLLQRLEGHERLPTTYIGVRRVRDPPSTSSSTRRRPPPPLARQDELLTATTAAVSSNGSNKEDGGHDDDAWVPNELMTTTSARSGDENYDKTLPPPPSSSSSLIRLTDQYDEGNEEENERTIQQNSKVAPIIFRITNPNDDDDTTIGRRMTSREKKQFKYQLKQAQQSIRKEERQRQHEQRIQEAKNEKAERKRVKRLAWQAKKQQQSQQQQQQEQPPPRQQQANDEQAAITTTTMCNSMAKVPAKQVDHNIPKDDAPPPPPPSVTVPTATRKGAGPAAALPPTPAMLTPAATTCFIRDLGLFLPPVALYEQHSDNISSTTASRFRRTATIMDSDLSTQWANKLLHTALTPVDVSRSKEEMRPMAYRLVPEVWTRLCPDSLWTVEAEAVPKITMEDADAAATAAANAVALPNSSTEPNGKEGDTNIKEKQTQIHQPMEGATTTSGALPSLIATTTTTTCYIPNHDYAFAQLRSTTSTSSYDEDASLIVQHLHHYSNLHIACGAIFGCDFLLYDGPRDVRHSFAGLRIYCCKSSRKRSRSERRCDNMDEEEEGGGSLNDQLPVPSAYDMAGFVRTMNSARKIALLATVIRDEDVVGVDDYVDNSPPRTTATTLKPTYRIAIVDLALEKVLTAPTHVRKGNTTKRRSEEDAANGLAKRKV</sequence>
<feature type="compositionally biased region" description="Basic and acidic residues" evidence="1">
    <location>
        <begin position="186"/>
        <end position="208"/>
    </location>
</feature>
<feature type="region of interest" description="Disordered" evidence="1">
    <location>
        <begin position="126"/>
        <end position="145"/>
    </location>
</feature>
<comment type="caution">
    <text evidence="2">The sequence shown here is derived from an EMBL/GenBank/DDBJ whole genome shotgun (WGS) entry which is preliminary data.</text>
</comment>
<evidence type="ECO:0000313" key="2">
    <source>
        <dbReference type="EMBL" id="KAL3765809.1"/>
    </source>
</evidence>
<keyword evidence="3" id="KW-1185">Reference proteome</keyword>
<feature type="compositionally biased region" description="Low complexity" evidence="1">
    <location>
        <begin position="222"/>
        <end position="232"/>
    </location>
</feature>
<dbReference type="GO" id="GO:0005634">
    <property type="term" value="C:nucleus"/>
    <property type="evidence" value="ECO:0007669"/>
    <property type="project" value="UniProtKB-ARBA"/>
</dbReference>
<feature type="region of interest" description="Disordered" evidence="1">
    <location>
        <begin position="34"/>
        <end position="61"/>
    </location>
</feature>
<dbReference type="SUPFAM" id="SSF53032">
    <property type="entry name" value="tRNA-intron endonuclease catalytic domain-like"/>
    <property type="match status" value="1"/>
</dbReference>
<organism evidence="2 3">
    <name type="scientific">Discostella pseudostelligera</name>
    <dbReference type="NCBI Taxonomy" id="259834"/>
    <lineage>
        <taxon>Eukaryota</taxon>
        <taxon>Sar</taxon>
        <taxon>Stramenopiles</taxon>
        <taxon>Ochrophyta</taxon>
        <taxon>Bacillariophyta</taxon>
        <taxon>Coscinodiscophyceae</taxon>
        <taxon>Thalassiosirophycidae</taxon>
        <taxon>Stephanodiscales</taxon>
        <taxon>Stephanodiscaceae</taxon>
        <taxon>Discostella</taxon>
    </lineage>
</organism>
<gene>
    <name evidence="2" type="ORF">ACHAWU_002604</name>
</gene>
<protein>
    <submittedName>
        <fullName evidence="2">Uncharacterized protein</fullName>
    </submittedName>
</protein>
<dbReference type="AlphaFoldDB" id="A0ABD3MRW2"/>
<feature type="compositionally biased region" description="Acidic residues" evidence="1">
    <location>
        <begin position="126"/>
        <end position="135"/>
    </location>
</feature>
<dbReference type="InterPro" id="IPR036167">
    <property type="entry name" value="tRNA_intron_Endo_cat-like_sf"/>
</dbReference>
<feature type="compositionally biased region" description="Low complexity" evidence="1">
    <location>
        <begin position="283"/>
        <end position="296"/>
    </location>
</feature>
<dbReference type="Gene3D" id="3.40.1350.10">
    <property type="match status" value="1"/>
</dbReference>
<dbReference type="InterPro" id="IPR011856">
    <property type="entry name" value="tRNA_endonuc-like_dom_sf"/>
</dbReference>
<feature type="region of interest" description="Disordered" evidence="1">
    <location>
        <begin position="556"/>
        <end position="576"/>
    </location>
</feature>
<proteinExistence type="predicted"/>
<accession>A0ABD3MRW2</accession>
<feature type="region of interest" description="Disordered" evidence="1">
    <location>
        <begin position="651"/>
        <end position="675"/>
    </location>
</feature>
<dbReference type="EMBL" id="JALLBG020000091">
    <property type="protein sequence ID" value="KAL3765809.1"/>
    <property type="molecule type" value="Genomic_DNA"/>
</dbReference>
<name>A0ABD3MRW2_9STRA</name>
<feature type="region of interest" description="Disordered" evidence="1">
    <location>
        <begin position="152"/>
        <end position="244"/>
    </location>
</feature>
<evidence type="ECO:0000256" key="1">
    <source>
        <dbReference type="SAM" id="MobiDB-lite"/>
    </source>
</evidence>
<feature type="region of interest" description="Disordered" evidence="1">
    <location>
        <begin position="96"/>
        <end position="121"/>
    </location>
</feature>
<evidence type="ECO:0000313" key="3">
    <source>
        <dbReference type="Proteomes" id="UP001530293"/>
    </source>
</evidence>
<feature type="region of interest" description="Disordered" evidence="1">
    <location>
        <begin position="266"/>
        <end position="299"/>
    </location>
</feature>
<dbReference type="Proteomes" id="UP001530293">
    <property type="component" value="Unassembled WGS sequence"/>
</dbReference>